<keyword evidence="5" id="KW-0804">Transcription</keyword>
<dbReference type="GO" id="GO:0005829">
    <property type="term" value="C:cytosol"/>
    <property type="evidence" value="ECO:0007669"/>
    <property type="project" value="TreeGrafter"/>
</dbReference>
<keyword evidence="4" id="KW-0238">DNA-binding</keyword>
<dbReference type="InterPro" id="IPR010992">
    <property type="entry name" value="IHF-like_DNA-bd_dom_sf"/>
</dbReference>
<evidence type="ECO:0000256" key="1">
    <source>
        <dbReference type="ARBA" id="ARBA00018329"/>
    </source>
</evidence>
<dbReference type="GO" id="GO:0006355">
    <property type="term" value="P:regulation of DNA-templated transcription"/>
    <property type="evidence" value="ECO:0007669"/>
    <property type="project" value="InterPro"/>
</dbReference>
<keyword evidence="2" id="KW-0810">Translation regulation</keyword>
<evidence type="ECO:0000256" key="3">
    <source>
        <dbReference type="ARBA" id="ARBA00023015"/>
    </source>
</evidence>
<evidence type="ECO:0000256" key="2">
    <source>
        <dbReference type="ARBA" id="ARBA00022845"/>
    </source>
</evidence>
<accession>A0A382BC44</accession>
<dbReference type="GO" id="GO:0030527">
    <property type="term" value="F:structural constituent of chromatin"/>
    <property type="evidence" value="ECO:0007669"/>
    <property type="project" value="InterPro"/>
</dbReference>
<dbReference type="Gene3D" id="4.10.520.10">
    <property type="entry name" value="IHF-like DNA-binding proteins"/>
    <property type="match status" value="1"/>
</dbReference>
<dbReference type="PRINTS" id="PR01727">
    <property type="entry name" value="DNABINDINGHU"/>
</dbReference>
<dbReference type="GO" id="GO:0006417">
    <property type="term" value="P:regulation of translation"/>
    <property type="evidence" value="ECO:0007669"/>
    <property type="project" value="UniProtKB-KW"/>
</dbReference>
<sequence length="111" mass="12291">MGAMTVTKADLANTLYEQLGLNKREAKELVELFFEKIRESLERGESVKLSGFGGFSVRDKRSRPGRNPKTGEEVAVSPRRVVTYKASQKVKAKIASNNDSKYRPGGTAIRS</sequence>
<proteinExistence type="inferred from homology"/>
<dbReference type="PANTHER" id="PTHR33175:SF2">
    <property type="entry name" value="INTEGRATION HOST FACTOR SUBUNIT ALPHA"/>
    <property type="match status" value="1"/>
</dbReference>
<gene>
    <name evidence="8" type="ORF">METZ01_LOCUS164254</name>
</gene>
<dbReference type="HAMAP" id="MF_00380">
    <property type="entry name" value="IHF_alpha"/>
    <property type="match status" value="1"/>
</dbReference>
<dbReference type="NCBIfam" id="NF001401">
    <property type="entry name" value="PRK00285.1"/>
    <property type="match status" value="1"/>
</dbReference>
<name>A0A382BC44_9ZZZZ</name>
<dbReference type="SMART" id="SM00411">
    <property type="entry name" value="BHL"/>
    <property type="match status" value="1"/>
</dbReference>
<keyword evidence="6" id="KW-0233">DNA recombination</keyword>
<dbReference type="PROSITE" id="PS00045">
    <property type="entry name" value="HISTONE_LIKE"/>
    <property type="match status" value="1"/>
</dbReference>
<dbReference type="SUPFAM" id="SSF47729">
    <property type="entry name" value="IHF-like DNA-binding proteins"/>
    <property type="match status" value="1"/>
</dbReference>
<dbReference type="Pfam" id="PF00216">
    <property type="entry name" value="Bac_DNA_binding"/>
    <property type="match status" value="1"/>
</dbReference>
<evidence type="ECO:0000256" key="7">
    <source>
        <dbReference type="SAM" id="MobiDB-lite"/>
    </source>
</evidence>
<reference evidence="8" key="1">
    <citation type="submission" date="2018-05" db="EMBL/GenBank/DDBJ databases">
        <authorList>
            <person name="Lanie J.A."/>
            <person name="Ng W.-L."/>
            <person name="Kazmierczak K.M."/>
            <person name="Andrzejewski T.M."/>
            <person name="Davidsen T.M."/>
            <person name="Wayne K.J."/>
            <person name="Tettelin H."/>
            <person name="Glass J.I."/>
            <person name="Rusch D."/>
            <person name="Podicherti R."/>
            <person name="Tsui H.-C.T."/>
            <person name="Winkler M.E."/>
        </authorList>
    </citation>
    <scope>NUCLEOTIDE SEQUENCE</scope>
</reference>
<evidence type="ECO:0000313" key="8">
    <source>
        <dbReference type="EMBL" id="SVB11400.1"/>
    </source>
</evidence>
<dbReference type="InterPro" id="IPR005684">
    <property type="entry name" value="IHF_alpha"/>
</dbReference>
<evidence type="ECO:0000256" key="4">
    <source>
        <dbReference type="ARBA" id="ARBA00023125"/>
    </source>
</evidence>
<dbReference type="GO" id="GO:0006310">
    <property type="term" value="P:DNA recombination"/>
    <property type="evidence" value="ECO:0007669"/>
    <property type="project" value="UniProtKB-KW"/>
</dbReference>
<dbReference type="AlphaFoldDB" id="A0A382BC44"/>
<evidence type="ECO:0000256" key="6">
    <source>
        <dbReference type="ARBA" id="ARBA00023172"/>
    </source>
</evidence>
<dbReference type="GO" id="GO:0003677">
    <property type="term" value="F:DNA binding"/>
    <property type="evidence" value="ECO:0007669"/>
    <property type="project" value="UniProtKB-KW"/>
</dbReference>
<organism evidence="8">
    <name type="scientific">marine metagenome</name>
    <dbReference type="NCBI Taxonomy" id="408172"/>
    <lineage>
        <taxon>unclassified sequences</taxon>
        <taxon>metagenomes</taxon>
        <taxon>ecological metagenomes</taxon>
    </lineage>
</organism>
<dbReference type="InterPro" id="IPR000119">
    <property type="entry name" value="Hist_DNA-bd"/>
</dbReference>
<dbReference type="NCBIfam" id="TIGR00987">
    <property type="entry name" value="himA"/>
    <property type="match status" value="1"/>
</dbReference>
<dbReference type="InterPro" id="IPR020816">
    <property type="entry name" value="Histone-like_DNA-bd_CS"/>
</dbReference>
<keyword evidence="3" id="KW-0805">Transcription regulation</keyword>
<dbReference type="EMBL" id="UINC01029152">
    <property type="protein sequence ID" value="SVB11400.1"/>
    <property type="molecule type" value="Genomic_DNA"/>
</dbReference>
<dbReference type="GO" id="GO:0009893">
    <property type="term" value="P:positive regulation of metabolic process"/>
    <property type="evidence" value="ECO:0007669"/>
    <property type="project" value="UniProtKB-ARBA"/>
</dbReference>
<dbReference type="PANTHER" id="PTHR33175">
    <property type="entry name" value="DNA-BINDING PROTEIN HU"/>
    <property type="match status" value="1"/>
</dbReference>
<dbReference type="CDD" id="cd13835">
    <property type="entry name" value="IHF_A"/>
    <property type="match status" value="1"/>
</dbReference>
<protein>
    <recommendedName>
        <fullName evidence="1">Integration host factor subunit alpha</fullName>
    </recommendedName>
</protein>
<feature type="region of interest" description="Disordered" evidence="7">
    <location>
        <begin position="56"/>
        <end position="76"/>
    </location>
</feature>
<evidence type="ECO:0000256" key="5">
    <source>
        <dbReference type="ARBA" id="ARBA00023163"/>
    </source>
</evidence>